<dbReference type="SUPFAM" id="SSF56645">
    <property type="entry name" value="Acyl-CoA dehydrogenase NM domain-like"/>
    <property type="match status" value="1"/>
</dbReference>
<dbReference type="InterPro" id="IPR036250">
    <property type="entry name" value="AcylCo_DH-like_C"/>
</dbReference>
<dbReference type="GO" id="GO:0005504">
    <property type="term" value="F:fatty acid binding"/>
    <property type="evidence" value="ECO:0007669"/>
    <property type="project" value="TreeGrafter"/>
</dbReference>
<dbReference type="InterPro" id="IPR055060">
    <property type="entry name" value="ACOX_C_alpha1"/>
</dbReference>
<protein>
    <submittedName>
        <fullName evidence="2">Acyl-CoA oxidase</fullName>
    </submittedName>
</protein>
<dbReference type="AlphaFoldDB" id="A0AAD7IRL4"/>
<dbReference type="GO" id="GO:0055088">
    <property type="term" value="P:lipid homeostasis"/>
    <property type="evidence" value="ECO:0007669"/>
    <property type="project" value="TreeGrafter"/>
</dbReference>
<dbReference type="Gene3D" id="1.20.140.10">
    <property type="entry name" value="Butyryl-CoA Dehydrogenase, subunit A, domain 3"/>
    <property type="match status" value="1"/>
</dbReference>
<dbReference type="GO" id="GO:0005777">
    <property type="term" value="C:peroxisome"/>
    <property type="evidence" value="ECO:0007669"/>
    <property type="project" value="InterPro"/>
</dbReference>
<evidence type="ECO:0000313" key="2">
    <source>
        <dbReference type="EMBL" id="KAJ7748804.1"/>
    </source>
</evidence>
<dbReference type="Pfam" id="PF22924">
    <property type="entry name" value="ACOX_C_alpha1"/>
    <property type="match status" value="1"/>
</dbReference>
<evidence type="ECO:0000313" key="3">
    <source>
        <dbReference type="Proteomes" id="UP001215280"/>
    </source>
</evidence>
<dbReference type="GO" id="GO:0033540">
    <property type="term" value="P:fatty acid beta-oxidation using acyl-CoA oxidase"/>
    <property type="evidence" value="ECO:0007669"/>
    <property type="project" value="TreeGrafter"/>
</dbReference>
<dbReference type="SUPFAM" id="SSF47203">
    <property type="entry name" value="Acyl-CoA dehydrogenase C-terminal domain-like"/>
    <property type="match status" value="1"/>
</dbReference>
<keyword evidence="3" id="KW-1185">Reference proteome</keyword>
<gene>
    <name evidence="2" type="ORF">DFH07DRAFT_869305</name>
</gene>
<dbReference type="Proteomes" id="UP001215280">
    <property type="component" value="Unassembled WGS sequence"/>
</dbReference>
<organism evidence="2 3">
    <name type="scientific">Mycena maculata</name>
    <dbReference type="NCBI Taxonomy" id="230809"/>
    <lineage>
        <taxon>Eukaryota</taxon>
        <taxon>Fungi</taxon>
        <taxon>Dikarya</taxon>
        <taxon>Basidiomycota</taxon>
        <taxon>Agaricomycotina</taxon>
        <taxon>Agaricomycetes</taxon>
        <taxon>Agaricomycetidae</taxon>
        <taxon>Agaricales</taxon>
        <taxon>Marasmiineae</taxon>
        <taxon>Mycenaceae</taxon>
        <taxon>Mycena</taxon>
    </lineage>
</organism>
<dbReference type="EMBL" id="JARJLG010000088">
    <property type="protein sequence ID" value="KAJ7748804.1"/>
    <property type="molecule type" value="Genomic_DNA"/>
</dbReference>
<proteinExistence type="predicted"/>
<dbReference type="GO" id="GO:0003997">
    <property type="term" value="F:acyl-CoA oxidase activity"/>
    <property type="evidence" value="ECO:0007669"/>
    <property type="project" value="InterPro"/>
</dbReference>
<dbReference type="InterPro" id="IPR012258">
    <property type="entry name" value="Acyl-CoA_oxidase"/>
</dbReference>
<name>A0AAD7IRL4_9AGAR</name>
<sequence length="516" mass="56363">MCPSETLCNLFHDSLSRRHFDPTNRANEDSYLRAQELARIHGLTLDDIVNLSPKFWDMHIDPIICTDGAATTLLTIQYNLVAGTGQFCLTEMGHGLDVSNMETTATLLVDGGFELHTPHQGAAKFMPPTTPVLGRPCFAVVFAQLMVAGCPCGIRPFVVCLNDGFKMSPGISASVIPLRGSSAPVNHCLTTFHRVTLTLLGEIDVSVPPRLHFLLSIWTGVAVDTLALSSVAIPGLHLASHIAYRYSIRGVVRGHNGGSVPIFSFRTQQIPIFTTLAQALVLRAFHQEAIKLFADDELSPFIRHGIATAFKTVVVRDLLSSCSALSERCGAQGLFSFNQIIAHHDEMRGIAIAEGDIIVLCIRLATELLLEKYSMPPSRDTHSLLALHEKGLLQKYKSIIVDSGHRSAKFASYGIPHCEDIVRAIGYRMAYDAAVAAQVPQSLIDLFVCHVVKRNLGWYRSLPHVAKWAADLDVGSYVTAPMVSDTAWADFLSRLQKFEGKPTKVHVGTGSADRTS</sequence>
<feature type="domain" description="Acyl-CoA oxidase C-alpha1" evidence="1">
    <location>
        <begin position="235"/>
        <end position="368"/>
    </location>
</feature>
<dbReference type="InterPro" id="IPR046373">
    <property type="entry name" value="Acyl-CoA_Oxase/DH_mid-dom_sf"/>
</dbReference>
<dbReference type="PANTHER" id="PTHR10909:SF382">
    <property type="entry name" value="ACYL-COENZYME A OXIDASE"/>
    <property type="match status" value="1"/>
</dbReference>
<reference evidence="2" key="1">
    <citation type="submission" date="2023-03" db="EMBL/GenBank/DDBJ databases">
        <title>Massive genome expansion in bonnet fungi (Mycena s.s.) driven by repeated elements and novel gene families across ecological guilds.</title>
        <authorList>
            <consortium name="Lawrence Berkeley National Laboratory"/>
            <person name="Harder C.B."/>
            <person name="Miyauchi S."/>
            <person name="Viragh M."/>
            <person name="Kuo A."/>
            <person name="Thoen E."/>
            <person name="Andreopoulos B."/>
            <person name="Lu D."/>
            <person name="Skrede I."/>
            <person name="Drula E."/>
            <person name="Henrissat B."/>
            <person name="Morin E."/>
            <person name="Kohler A."/>
            <person name="Barry K."/>
            <person name="LaButti K."/>
            <person name="Morin E."/>
            <person name="Salamov A."/>
            <person name="Lipzen A."/>
            <person name="Mereny Z."/>
            <person name="Hegedus B."/>
            <person name="Baldrian P."/>
            <person name="Stursova M."/>
            <person name="Weitz H."/>
            <person name="Taylor A."/>
            <person name="Grigoriev I.V."/>
            <person name="Nagy L.G."/>
            <person name="Martin F."/>
            <person name="Kauserud H."/>
        </authorList>
    </citation>
    <scope>NUCLEOTIDE SEQUENCE</scope>
    <source>
        <strain evidence="2">CBHHK188m</strain>
    </source>
</reference>
<dbReference type="Gene3D" id="2.40.110.10">
    <property type="entry name" value="Butyryl-CoA Dehydrogenase, subunit A, domain 2"/>
    <property type="match status" value="1"/>
</dbReference>
<accession>A0AAD7IRL4</accession>
<comment type="caution">
    <text evidence="2">The sequence shown here is derived from an EMBL/GenBank/DDBJ whole genome shotgun (WGS) entry which is preliminary data.</text>
</comment>
<dbReference type="GO" id="GO:0071949">
    <property type="term" value="F:FAD binding"/>
    <property type="evidence" value="ECO:0007669"/>
    <property type="project" value="InterPro"/>
</dbReference>
<dbReference type="PANTHER" id="PTHR10909">
    <property type="entry name" value="ELECTRON TRANSPORT OXIDOREDUCTASE"/>
    <property type="match status" value="1"/>
</dbReference>
<dbReference type="InterPro" id="IPR009100">
    <property type="entry name" value="AcylCoA_DH/oxidase_NM_dom_sf"/>
</dbReference>
<evidence type="ECO:0000259" key="1">
    <source>
        <dbReference type="Pfam" id="PF22924"/>
    </source>
</evidence>